<dbReference type="GeneTree" id="ENSGT00940000164897"/>
<name>A0A3Q1HRB0_ANATE</name>
<keyword evidence="4 8" id="KW-0812">Transmembrane</keyword>
<keyword evidence="3 8" id="KW-1003">Cell membrane</keyword>
<dbReference type="GO" id="GO:0005886">
    <property type="term" value="C:plasma membrane"/>
    <property type="evidence" value="ECO:0007669"/>
    <property type="project" value="UniProtKB-SubCell"/>
</dbReference>
<evidence type="ECO:0000313" key="10">
    <source>
        <dbReference type="Proteomes" id="UP000265040"/>
    </source>
</evidence>
<reference evidence="9" key="1">
    <citation type="submission" date="2021-04" db="EMBL/GenBank/DDBJ databases">
        <authorList>
            <consortium name="Wellcome Sanger Institute Data Sharing"/>
        </authorList>
    </citation>
    <scope>NUCLEOTIDE SEQUENCE [LARGE SCALE GENOMIC DNA]</scope>
</reference>
<dbReference type="InParanoid" id="A0A3Q1HRB0"/>
<comment type="caution">
    <text evidence="8">Lacks conserved residue(s) required for the propagation of feature annotation.</text>
</comment>
<dbReference type="Pfam" id="PF00822">
    <property type="entry name" value="PMP22_Claudin"/>
    <property type="match status" value="1"/>
</dbReference>
<dbReference type="GO" id="GO:0005198">
    <property type="term" value="F:structural molecule activity"/>
    <property type="evidence" value="ECO:0007669"/>
    <property type="project" value="InterPro"/>
</dbReference>
<reference evidence="9" key="3">
    <citation type="submission" date="2025-09" db="UniProtKB">
        <authorList>
            <consortium name="Ensembl"/>
        </authorList>
    </citation>
    <scope>IDENTIFICATION</scope>
</reference>
<dbReference type="AlphaFoldDB" id="A0A3Q1HRB0"/>
<dbReference type="FunCoup" id="A0A3Q1HRB0">
    <property type="interactions" value="139"/>
</dbReference>
<sequence length="212" mass="23174">MDSSVCALELLGVFLSGVAWLASLTTTLMSTWLTLSTELLATETFQLGLWETCVVQELGGLECRPYNSLLGLPQDVMLARTLMCVALAVGLLGFLLAIPGLHLVNSCRGQEDFRCKRGLKMSGGLLGLVAGILVLVPVSYIAHLAVTRFFDETVPEMIPRWEFGDALFCGWTAGFVHLLAGTLLVVSCLCLQNPDFHIRQTCEHTCLRIKTR</sequence>
<evidence type="ECO:0000256" key="2">
    <source>
        <dbReference type="ARBA" id="ARBA00022427"/>
    </source>
</evidence>
<accession>A0A3Q1HRB0</accession>
<evidence type="ECO:0000256" key="3">
    <source>
        <dbReference type="ARBA" id="ARBA00022475"/>
    </source>
</evidence>
<feature type="transmembrane region" description="Helical" evidence="8">
    <location>
        <begin position="125"/>
        <end position="150"/>
    </location>
</feature>
<dbReference type="STRING" id="64144.ENSATEP00000011467"/>
<feature type="transmembrane region" description="Helical" evidence="8">
    <location>
        <begin position="170"/>
        <end position="191"/>
    </location>
</feature>
<comment type="subcellular location">
    <subcellularLocation>
        <location evidence="8">Cell junction</location>
        <location evidence="8">Tight junction</location>
    </subcellularLocation>
    <subcellularLocation>
        <location evidence="8">Cell membrane</location>
        <topology evidence="8">Multi-pass membrane protein</topology>
    </subcellularLocation>
</comment>
<evidence type="ECO:0000256" key="6">
    <source>
        <dbReference type="ARBA" id="ARBA00022989"/>
    </source>
</evidence>
<evidence type="ECO:0000256" key="1">
    <source>
        <dbReference type="ARBA" id="ARBA00008295"/>
    </source>
</evidence>
<dbReference type="PRINTS" id="PR01077">
    <property type="entry name" value="CLAUDIN"/>
</dbReference>
<keyword evidence="10" id="KW-1185">Reference proteome</keyword>
<dbReference type="Ensembl" id="ENSATET00000011656.2">
    <property type="protein sequence ID" value="ENSATEP00000011467.2"/>
    <property type="gene ID" value="ENSATEG00000008013.2"/>
</dbReference>
<reference evidence="9" key="2">
    <citation type="submission" date="2025-08" db="UniProtKB">
        <authorList>
            <consortium name="Ensembl"/>
        </authorList>
    </citation>
    <scope>IDENTIFICATION</scope>
</reference>
<dbReference type="InterPro" id="IPR017974">
    <property type="entry name" value="Claudin_CS"/>
</dbReference>
<dbReference type="InterPro" id="IPR006187">
    <property type="entry name" value="Claudin"/>
</dbReference>
<evidence type="ECO:0000313" key="9">
    <source>
        <dbReference type="Ensembl" id="ENSATEP00000011467.2"/>
    </source>
</evidence>
<dbReference type="InterPro" id="IPR004031">
    <property type="entry name" value="PMP22/EMP/MP20/Claudin"/>
</dbReference>
<dbReference type="Proteomes" id="UP000265040">
    <property type="component" value="Chromosome 2"/>
</dbReference>
<dbReference type="PANTHER" id="PTHR12002">
    <property type="entry name" value="CLAUDIN"/>
    <property type="match status" value="1"/>
</dbReference>
<organism evidence="9 10">
    <name type="scientific">Anabas testudineus</name>
    <name type="common">Climbing perch</name>
    <name type="synonym">Anthias testudineus</name>
    <dbReference type="NCBI Taxonomy" id="64144"/>
    <lineage>
        <taxon>Eukaryota</taxon>
        <taxon>Metazoa</taxon>
        <taxon>Chordata</taxon>
        <taxon>Craniata</taxon>
        <taxon>Vertebrata</taxon>
        <taxon>Euteleostomi</taxon>
        <taxon>Actinopterygii</taxon>
        <taxon>Neopterygii</taxon>
        <taxon>Teleostei</taxon>
        <taxon>Neoteleostei</taxon>
        <taxon>Acanthomorphata</taxon>
        <taxon>Anabantaria</taxon>
        <taxon>Anabantiformes</taxon>
        <taxon>Anabantoidei</taxon>
        <taxon>Anabantidae</taxon>
        <taxon>Anabas</taxon>
    </lineage>
</organism>
<proteinExistence type="inferred from homology"/>
<keyword evidence="2 8" id="KW-0796">Tight junction</keyword>
<comment type="similarity">
    <text evidence="1 8">Belongs to the claudin family.</text>
</comment>
<protein>
    <recommendedName>
        <fullName evidence="8">Claudin</fullName>
    </recommendedName>
</protein>
<comment type="function">
    <text evidence="8">Claudins function as major constituents of the tight junction complexes that regulate the permeability of epithelia.</text>
</comment>
<evidence type="ECO:0000256" key="4">
    <source>
        <dbReference type="ARBA" id="ARBA00022692"/>
    </source>
</evidence>
<keyword evidence="7 8" id="KW-0472">Membrane</keyword>
<dbReference type="Gene3D" id="1.20.140.150">
    <property type="match status" value="1"/>
</dbReference>
<dbReference type="OrthoDB" id="8612291at2759"/>
<evidence type="ECO:0000256" key="7">
    <source>
        <dbReference type="ARBA" id="ARBA00023136"/>
    </source>
</evidence>
<dbReference type="PROSITE" id="PS01346">
    <property type="entry name" value="CLAUDIN"/>
    <property type="match status" value="1"/>
</dbReference>
<evidence type="ECO:0000256" key="5">
    <source>
        <dbReference type="ARBA" id="ARBA00022949"/>
    </source>
</evidence>
<keyword evidence="6 8" id="KW-1133">Transmembrane helix</keyword>
<dbReference type="GO" id="GO:0005923">
    <property type="term" value="C:bicellular tight junction"/>
    <property type="evidence" value="ECO:0007669"/>
    <property type="project" value="UniProtKB-SubCell"/>
</dbReference>
<evidence type="ECO:0000256" key="8">
    <source>
        <dbReference type="RuleBase" id="RU060637"/>
    </source>
</evidence>
<keyword evidence="5 8" id="KW-0965">Cell junction</keyword>
<feature type="transmembrane region" description="Helical" evidence="8">
    <location>
        <begin position="77"/>
        <end position="104"/>
    </location>
</feature>